<sequence length="65" mass="6509">SINAGSSGDDKSVDTSIPSPAHFSGDSQSRRSTSTAASVNTVFGVVGSSSARVLFPELTAVPLVV</sequence>
<evidence type="ECO:0000256" key="1">
    <source>
        <dbReference type="SAM" id="MobiDB-lite"/>
    </source>
</evidence>
<organism evidence="2">
    <name type="scientific">Mesocestoides corti</name>
    <name type="common">Flatworm</name>
    <dbReference type="NCBI Taxonomy" id="53468"/>
    <lineage>
        <taxon>Eukaryota</taxon>
        <taxon>Metazoa</taxon>
        <taxon>Spiralia</taxon>
        <taxon>Lophotrochozoa</taxon>
        <taxon>Platyhelminthes</taxon>
        <taxon>Cestoda</taxon>
        <taxon>Eucestoda</taxon>
        <taxon>Cyclophyllidea</taxon>
        <taxon>Mesocestoididae</taxon>
        <taxon>Mesocestoides</taxon>
    </lineage>
</organism>
<evidence type="ECO:0000313" key="2">
    <source>
        <dbReference type="WBParaSite" id="MCU_014358-RA"/>
    </source>
</evidence>
<protein>
    <submittedName>
        <fullName evidence="2">Coat protein</fullName>
    </submittedName>
</protein>
<dbReference type="AlphaFoldDB" id="A0A5K3G140"/>
<dbReference type="WBParaSite" id="MCU_014358-RA">
    <property type="protein sequence ID" value="MCU_014358-RA"/>
    <property type="gene ID" value="MCU_014358"/>
</dbReference>
<name>A0A5K3G140_MESCO</name>
<proteinExistence type="predicted"/>
<accession>A0A5K3G140</accession>
<feature type="region of interest" description="Disordered" evidence="1">
    <location>
        <begin position="1"/>
        <end position="34"/>
    </location>
</feature>
<reference evidence="2" key="1">
    <citation type="submission" date="2019-11" db="UniProtKB">
        <authorList>
            <consortium name="WormBaseParasite"/>
        </authorList>
    </citation>
    <scope>IDENTIFICATION</scope>
</reference>